<keyword evidence="4" id="KW-1185">Reference proteome</keyword>
<dbReference type="EMBL" id="CAMGYJ010000010">
    <property type="protein sequence ID" value="CAI0550119.1"/>
    <property type="molecule type" value="Genomic_DNA"/>
</dbReference>
<name>A0AAV0R0K0_9ROSI</name>
<evidence type="ECO:0000256" key="1">
    <source>
        <dbReference type="SAM" id="MobiDB-lite"/>
    </source>
</evidence>
<organism evidence="3 4">
    <name type="scientific">Linum tenue</name>
    <dbReference type="NCBI Taxonomy" id="586396"/>
    <lineage>
        <taxon>Eukaryota</taxon>
        <taxon>Viridiplantae</taxon>
        <taxon>Streptophyta</taxon>
        <taxon>Embryophyta</taxon>
        <taxon>Tracheophyta</taxon>
        <taxon>Spermatophyta</taxon>
        <taxon>Magnoliopsida</taxon>
        <taxon>eudicotyledons</taxon>
        <taxon>Gunneridae</taxon>
        <taxon>Pentapetalae</taxon>
        <taxon>rosids</taxon>
        <taxon>fabids</taxon>
        <taxon>Malpighiales</taxon>
        <taxon>Linaceae</taxon>
        <taxon>Linum</taxon>
    </lineage>
</organism>
<dbReference type="InterPro" id="IPR002156">
    <property type="entry name" value="RNaseH_domain"/>
</dbReference>
<comment type="caution">
    <text evidence="3">The sequence shown here is derived from an EMBL/GenBank/DDBJ whole genome shotgun (WGS) entry which is preliminary data.</text>
</comment>
<evidence type="ECO:0000313" key="4">
    <source>
        <dbReference type="Proteomes" id="UP001154282"/>
    </source>
</evidence>
<dbReference type="SUPFAM" id="SSF53098">
    <property type="entry name" value="Ribonuclease H-like"/>
    <property type="match status" value="1"/>
</dbReference>
<dbReference type="PROSITE" id="PS50879">
    <property type="entry name" value="RNASE_H_1"/>
    <property type="match status" value="1"/>
</dbReference>
<proteinExistence type="predicted"/>
<dbReference type="Proteomes" id="UP001154282">
    <property type="component" value="Unassembled WGS sequence"/>
</dbReference>
<dbReference type="GO" id="GO:0003676">
    <property type="term" value="F:nucleic acid binding"/>
    <property type="evidence" value="ECO:0007669"/>
    <property type="project" value="InterPro"/>
</dbReference>
<dbReference type="CDD" id="cd06222">
    <property type="entry name" value="RNase_H_like"/>
    <property type="match status" value="1"/>
</dbReference>
<accession>A0AAV0R0K0</accession>
<evidence type="ECO:0000259" key="2">
    <source>
        <dbReference type="PROSITE" id="PS50879"/>
    </source>
</evidence>
<dbReference type="Gene3D" id="3.30.420.10">
    <property type="entry name" value="Ribonuclease H-like superfamily/Ribonuclease H"/>
    <property type="match status" value="1"/>
</dbReference>
<protein>
    <recommendedName>
        <fullName evidence="2">RNase H type-1 domain-containing protein</fullName>
    </recommendedName>
</protein>
<feature type="compositionally biased region" description="Polar residues" evidence="1">
    <location>
        <begin position="15"/>
        <end position="26"/>
    </location>
</feature>
<dbReference type="AlphaFoldDB" id="A0AAV0R0K0"/>
<gene>
    <name evidence="3" type="ORF">LITE_LOCUS45421</name>
</gene>
<dbReference type="PANTHER" id="PTHR47723">
    <property type="entry name" value="OS05G0353850 PROTEIN"/>
    <property type="match status" value="1"/>
</dbReference>
<dbReference type="InterPro" id="IPR036397">
    <property type="entry name" value="RNaseH_sf"/>
</dbReference>
<dbReference type="PANTHER" id="PTHR47723:SF13">
    <property type="entry name" value="PUTATIVE-RELATED"/>
    <property type="match status" value="1"/>
</dbReference>
<feature type="domain" description="RNase H type-1" evidence="2">
    <location>
        <begin position="30"/>
        <end position="160"/>
    </location>
</feature>
<evidence type="ECO:0000313" key="3">
    <source>
        <dbReference type="EMBL" id="CAI0550119.1"/>
    </source>
</evidence>
<feature type="compositionally biased region" description="Basic and acidic residues" evidence="1">
    <location>
        <begin position="1"/>
        <end position="12"/>
    </location>
</feature>
<dbReference type="InterPro" id="IPR044730">
    <property type="entry name" value="RNase_H-like_dom_plant"/>
</dbReference>
<feature type="region of interest" description="Disordered" evidence="1">
    <location>
        <begin position="1"/>
        <end position="31"/>
    </location>
</feature>
<dbReference type="InterPro" id="IPR053151">
    <property type="entry name" value="RNase_H-like"/>
</dbReference>
<dbReference type="InterPro" id="IPR012337">
    <property type="entry name" value="RNaseH-like_sf"/>
</dbReference>
<dbReference type="Pfam" id="PF13456">
    <property type="entry name" value="RVT_3"/>
    <property type="match status" value="1"/>
</dbReference>
<dbReference type="GO" id="GO:0004523">
    <property type="term" value="F:RNA-DNA hybrid ribonuclease activity"/>
    <property type="evidence" value="ECO:0007669"/>
    <property type="project" value="InterPro"/>
</dbReference>
<reference evidence="3" key="1">
    <citation type="submission" date="2022-08" db="EMBL/GenBank/DDBJ databases">
        <authorList>
            <person name="Gutierrez-Valencia J."/>
        </authorList>
    </citation>
    <scope>NUCLEOTIDE SEQUENCE</scope>
</reference>
<sequence length="192" mass="21305">MIKQAQENDKRVHSAATTKTSEQINWNPPPAGWVRVNTDGSVRQPGSQAAAGGLIRDELGRCTGAFTANLGSCTITRAELIGAFHGLKLAWDQGHKKVKLQLDSSTAIRMITIGEEQQQRYYTIIRQLRDLINRNWEVQVSHTFREGNKTADFLANKGHSVSIGCHFVGISDPGLSFWILYDTMGIAQDRLI</sequence>